<dbReference type="EMBL" id="KU096999">
    <property type="protein sequence ID" value="AMW36255.1"/>
    <property type="molecule type" value="Genomic_DNA"/>
</dbReference>
<name>A0A145VVP3_9VIRU</name>
<accession>A0A145VVP3</accession>
<gene>
    <name evidence="1" type="ORF">tc2005_p111c</name>
</gene>
<organism evidence="1">
    <name type="scientific">Abalone herpesvirus Taiwan/2005</name>
    <dbReference type="NCBI Taxonomy" id="1821058"/>
    <lineage>
        <taxon>Viruses</taxon>
        <taxon>Duplodnaviria</taxon>
        <taxon>Heunggongvirae</taxon>
        <taxon>Peploviricota</taxon>
        <taxon>Herviviricetes</taxon>
        <taxon>Herpesvirales</taxon>
    </lineage>
</organism>
<sequence length="372" mass="42268">MSTNANCVYDDEDWILKDSDEITFEDDVLILNDDDDAGLIDEDVCLMDFSATGCEVTTEEAADVKAEVNDLYDDVAAVNVSTEDAFFVFPDETDAMYFSDRIKLCALIESYDELKECVPSLEKKSENATFVYNNIPVPVYAKDFDFERNVRSVKFYRTYFADPYAMAGCEQKENHDVLSGLEGEDAVNLLCKLAGHYLLCKTEDEFKRACYVATNFYALVTSCDVLKKHCTIQNEKEGKMSGRAGRVTYHQEFIEALVNKRKQQDVLQKSFRNAYEAGRKVNHVVQTKTGSRVHNTRLPTGFKIGLQKKSNKCRGGRKVQARRAELRKQSLQAALQQYGEGSEGYYREWGYQQRVTDGINRRRAAQAGPVRV</sequence>
<evidence type="ECO:0000313" key="1">
    <source>
        <dbReference type="EMBL" id="AMW36255.1"/>
    </source>
</evidence>
<reference evidence="1" key="1">
    <citation type="submission" date="2015-11" db="EMBL/GenBank/DDBJ databases">
        <authorList>
            <person name="Chen M.H."/>
            <person name="Kuo S.T."/>
            <person name="Chang P.H."/>
        </authorList>
    </citation>
    <scope>NUCLEOTIDE SEQUENCE</scope>
    <source>
        <strain evidence="1">Taiwan/2005</strain>
    </source>
</reference>
<protein>
    <submittedName>
        <fullName evidence="1">Uncharacterized protein</fullName>
    </submittedName>
</protein>
<proteinExistence type="predicted"/>